<comment type="caution">
    <text evidence="10">The sequence shown here is derived from an EMBL/GenBank/DDBJ whole genome shotgun (WGS) entry which is preliminary data.</text>
</comment>
<comment type="catalytic activity">
    <reaction evidence="1">
        <text>Hydrolysis of terminal, non-reducing beta-D-glucosyl residues with release of beta-D-glucose.</text>
        <dbReference type="EC" id="3.2.1.21"/>
    </reaction>
</comment>
<evidence type="ECO:0000256" key="3">
    <source>
        <dbReference type="ARBA" id="ARBA00012744"/>
    </source>
</evidence>
<keyword evidence="6" id="KW-0326">Glycosidase</keyword>
<dbReference type="InterPro" id="IPR008979">
    <property type="entry name" value="Galactose-bd-like_sf"/>
</dbReference>
<dbReference type="SUPFAM" id="SSF52279">
    <property type="entry name" value="Beta-D-glucan exohydrolase, C-terminal domain"/>
    <property type="match status" value="1"/>
</dbReference>
<feature type="signal peptide" evidence="7">
    <location>
        <begin position="1"/>
        <end position="33"/>
    </location>
</feature>
<protein>
    <recommendedName>
        <fullName evidence="3">beta-glucosidase</fullName>
        <ecNumber evidence="3">3.2.1.21</ecNumber>
    </recommendedName>
</protein>
<evidence type="ECO:0000313" key="10">
    <source>
        <dbReference type="EMBL" id="MUG47389.1"/>
    </source>
</evidence>
<organism evidence="10 11">
    <name type="scientific">Paenibacillus woosongensis</name>
    <dbReference type="NCBI Taxonomy" id="307580"/>
    <lineage>
        <taxon>Bacteria</taxon>
        <taxon>Bacillati</taxon>
        <taxon>Bacillota</taxon>
        <taxon>Bacilli</taxon>
        <taxon>Bacillales</taxon>
        <taxon>Paenibacillaceae</taxon>
        <taxon>Paenibacillus</taxon>
    </lineage>
</organism>
<dbReference type="PRINTS" id="PR00133">
    <property type="entry name" value="GLHYDRLASE3"/>
</dbReference>
<dbReference type="Pfam" id="PF01915">
    <property type="entry name" value="Glyco_hydro_3_C"/>
    <property type="match status" value="1"/>
</dbReference>
<evidence type="ECO:0000313" key="11">
    <source>
        <dbReference type="Proteomes" id="UP000447876"/>
    </source>
</evidence>
<dbReference type="InterPro" id="IPR051915">
    <property type="entry name" value="Cellulose_Degrad_GH3"/>
</dbReference>
<dbReference type="GO" id="GO:0030246">
    <property type="term" value="F:carbohydrate binding"/>
    <property type="evidence" value="ECO:0007669"/>
    <property type="project" value="InterPro"/>
</dbReference>
<dbReference type="SMART" id="SM00231">
    <property type="entry name" value="FA58C"/>
    <property type="match status" value="1"/>
</dbReference>
<dbReference type="PANTHER" id="PTHR30620">
    <property type="entry name" value="PERIPLASMIC BETA-GLUCOSIDASE-RELATED"/>
    <property type="match status" value="1"/>
</dbReference>
<evidence type="ECO:0000256" key="5">
    <source>
        <dbReference type="ARBA" id="ARBA00022801"/>
    </source>
</evidence>
<gene>
    <name evidence="10" type="ORF">GNP95_20785</name>
</gene>
<evidence type="ECO:0000256" key="6">
    <source>
        <dbReference type="ARBA" id="ARBA00023295"/>
    </source>
</evidence>
<dbReference type="InterPro" id="IPR005084">
    <property type="entry name" value="CBM6"/>
</dbReference>
<dbReference type="Pfam" id="PF00754">
    <property type="entry name" value="F5_F8_type_C"/>
    <property type="match status" value="1"/>
</dbReference>
<proteinExistence type="inferred from homology"/>
<accession>A0A7X2Z5X8</accession>
<dbReference type="Gene3D" id="2.60.40.10">
    <property type="entry name" value="Immunoglobulins"/>
    <property type="match status" value="1"/>
</dbReference>
<comment type="similarity">
    <text evidence="2">Belongs to the glycosyl hydrolase 3 family.</text>
</comment>
<evidence type="ECO:0000256" key="4">
    <source>
        <dbReference type="ARBA" id="ARBA00022729"/>
    </source>
</evidence>
<dbReference type="SUPFAM" id="SSF51445">
    <property type="entry name" value="(Trans)glycosidases"/>
    <property type="match status" value="1"/>
</dbReference>
<dbReference type="EMBL" id="WNZW01000012">
    <property type="protein sequence ID" value="MUG47389.1"/>
    <property type="molecule type" value="Genomic_DNA"/>
</dbReference>
<dbReference type="InterPro" id="IPR000421">
    <property type="entry name" value="FA58C"/>
</dbReference>
<dbReference type="PROSITE" id="PS50022">
    <property type="entry name" value="FA58C_3"/>
    <property type="match status" value="1"/>
</dbReference>
<dbReference type="InterPro" id="IPR059177">
    <property type="entry name" value="GH29D-like_dom"/>
</dbReference>
<dbReference type="OrthoDB" id="9805821at2"/>
<dbReference type="EC" id="3.2.1.21" evidence="3"/>
<dbReference type="GO" id="GO:0009251">
    <property type="term" value="P:glucan catabolic process"/>
    <property type="evidence" value="ECO:0007669"/>
    <property type="project" value="TreeGrafter"/>
</dbReference>
<dbReference type="Gene3D" id="3.20.20.300">
    <property type="entry name" value="Glycoside hydrolase, family 3, N-terminal domain"/>
    <property type="match status" value="1"/>
</dbReference>
<dbReference type="Proteomes" id="UP000447876">
    <property type="component" value="Unassembled WGS sequence"/>
</dbReference>
<evidence type="ECO:0000256" key="1">
    <source>
        <dbReference type="ARBA" id="ARBA00000448"/>
    </source>
</evidence>
<dbReference type="SUPFAM" id="SSF49785">
    <property type="entry name" value="Galactose-binding domain-like"/>
    <property type="match status" value="2"/>
</dbReference>
<dbReference type="Gene3D" id="2.60.120.260">
    <property type="entry name" value="Galactose-binding domain-like"/>
    <property type="match status" value="2"/>
</dbReference>
<dbReference type="InterPro" id="IPR036881">
    <property type="entry name" value="Glyco_hydro_3_C_sf"/>
</dbReference>
<dbReference type="InterPro" id="IPR036962">
    <property type="entry name" value="Glyco_hydro_3_N_sf"/>
</dbReference>
<sequence length="1268" mass="136718">MGGLIMIRKKLLLLLLSLSLLFNFSAIITPSEAAPGDPGRIEAEDFMDMSGIELEESSEGGFHIAYVDGGDWMDYSVNVENAGTYLVEFSVSSPYDGTQLQLQKAGQVLATLTVPNTGGWQNWETVSASVQLPAGSQTLRVYAVTNGWNLNWLNFSSSTEQGEVSIPVTGPYAQYLEMGLSPADLNQVTTLKTQNTSVNHTLKYNAGTTVTLGVNYMVEQKQVLFKTTDQNGNPLQGNPLTFTVHLGSSIQVDIVDQAVVAVPVFTPNGGTYATAQNVTITSATPGAAIKYTTDGSTPTSASPTYTGPISVTATATIKAIATKAGMTDSAVASATYTIGSDSGASNLALNKPAMASSSIGGNAADAAFDGNSGTRWESEFSDPQWIYVDLGTNHTVTGVRLHWETASARAYKIQVSTDASDWTDAYTQAYGTGNTEDITFDPVTARYVRMHGTERTTDYGYSLWEFEVFGQTTPLPPKASAPVFTPAPGTYTSAQSVTLTSATAGAAIKYTTDGSTPTQASATYTGPIQVPVTTTIKAIAVKPDMTDSEVATGTYTITAFKVVSPVNGQMVTTTRTPTLTWEPKAGAVKYEVWVNLTRNDYDWNASGNLLDRYTKVAEVTGTQVNAPSLVDRWTYKWYVVAVDGSGNKSQSDIGQFSVYLPYIEQVDDGVNIINGSRDLNKNGTIEPYEDWRNPISVRLDDLMSRMTTEEKINQLFFSPESLDGLNEKAGYVFSYGTTNFMTDAQIKVSRTQRLGIPIAFTGDKIHGWKTVFPTGLGLAATRNLDLAWQAGDLQRREQKAWGFTGTLSPVAEVNTKVLYPRVQEGTGENADYSAAMMRAMIAGMQGGPEVNPKSIMITVKHWPSQGAGGEQTVVYDSTTVKWHMKPWYAAMDANPGTVMPGYGSAPFLDPNSEGAGVSKPTLDYLRNVIGFQGVVMTDWLASATDISVRSIRAGSDVMGGAVASGTDFNTLVNAVGMSRIDEAARRVLELKFKLGLFENPYGDPDYPTTIWHSAESNNIVNEAARQSLTLLKNNGVLPLKVNNGDTLVVAGPRATSDDMATDNIANVIWQSIYHDNPQAKSYYQGIKDRAGTGVNVVLNDAAQAKTAIVVIGEKSYTHGTEWPDKQPTIPADQIAEIDKFHSRGIPVIAVVVMPRPYVLTDILDKCAAVVVVYRPGNGGGTATSELLFGDYLPTGMLPFQLPRSVDQIGTDHVNNQLEKWDLPYDLGATEAERAQIRSYINNNQPVPTDFGDPLFPYGYGLQNFNPSP</sequence>
<feature type="chain" id="PRO_5030928548" description="beta-glucosidase" evidence="7">
    <location>
        <begin position="34"/>
        <end position="1268"/>
    </location>
</feature>
<feature type="domain" description="CBM6" evidence="9">
    <location>
        <begin position="39"/>
        <end position="156"/>
    </location>
</feature>
<keyword evidence="5" id="KW-0378">Hydrolase</keyword>
<dbReference type="Gene3D" id="3.40.50.1700">
    <property type="entry name" value="Glycoside hydrolase family 3 C-terminal domain"/>
    <property type="match status" value="1"/>
</dbReference>
<dbReference type="InterPro" id="IPR017853">
    <property type="entry name" value="GH"/>
</dbReference>
<dbReference type="GO" id="GO:0008422">
    <property type="term" value="F:beta-glucosidase activity"/>
    <property type="evidence" value="ECO:0007669"/>
    <property type="project" value="UniProtKB-EC"/>
</dbReference>
<feature type="domain" description="F5/8 type C" evidence="8">
    <location>
        <begin position="333"/>
        <end position="471"/>
    </location>
</feature>
<dbReference type="InterPro" id="IPR002772">
    <property type="entry name" value="Glyco_hydro_3_C"/>
</dbReference>
<keyword evidence="4 7" id="KW-0732">Signal</keyword>
<dbReference type="Pfam" id="PF00933">
    <property type="entry name" value="Glyco_hydro_3"/>
    <property type="match status" value="1"/>
</dbReference>
<dbReference type="PROSITE" id="PS51175">
    <property type="entry name" value="CBM6"/>
    <property type="match status" value="1"/>
</dbReference>
<dbReference type="Pfam" id="PF13290">
    <property type="entry name" value="CHB_HEX_C_1"/>
    <property type="match status" value="2"/>
</dbReference>
<dbReference type="PANTHER" id="PTHR30620:SF16">
    <property type="entry name" value="LYSOSOMAL BETA GLUCOSIDASE"/>
    <property type="match status" value="1"/>
</dbReference>
<evidence type="ECO:0000259" key="9">
    <source>
        <dbReference type="PROSITE" id="PS51175"/>
    </source>
</evidence>
<name>A0A7X2Z5X8_9BACL</name>
<dbReference type="InterPro" id="IPR006584">
    <property type="entry name" value="Cellulose-bd_IV"/>
</dbReference>
<evidence type="ECO:0000259" key="8">
    <source>
        <dbReference type="PROSITE" id="PS50022"/>
    </source>
</evidence>
<dbReference type="Pfam" id="PF03422">
    <property type="entry name" value="CBM_6"/>
    <property type="match status" value="1"/>
</dbReference>
<dbReference type="CDD" id="cd04080">
    <property type="entry name" value="CBM6_cellulase-like"/>
    <property type="match status" value="1"/>
</dbReference>
<dbReference type="SMART" id="SM00606">
    <property type="entry name" value="CBD_IV"/>
    <property type="match status" value="1"/>
</dbReference>
<reference evidence="10 11" key="1">
    <citation type="submission" date="2019-11" db="EMBL/GenBank/DDBJ databases">
        <title>Draft genome sequences of five Paenibacillus species of dairy origin.</title>
        <authorList>
            <person name="Olajide A.M."/>
            <person name="Chen S."/>
            <person name="Lapointe G."/>
        </authorList>
    </citation>
    <scope>NUCLEOTIDE SEQUENCE [LARGE SCALE GENOMIC DNA]</scope>
    <source>
        <strain evidence="10 11">12CR55</strain>
    </source>
</reference>
<dbReference type="AlphaFoldDB" id="A0A7X2Z5X8"/>
<evidence type="ECO:0000256" key="7">
    <source>
        <dbReference type="SAM" id="SignalP"/>
    </source>
</evidence>
<dbReference type="InterPro" id="IPR013783">
    <property type="entry name" value="Ig-like_fold"/>
</dbReference>
<evidence type="ECO:0000256" key="2">
    <source>
        <dbReference type="ARBA" id="ARBA00005336"/>
    </source>
</evidence>
<dbReference type="InterPro" id="IPR001764">
    <property type="entry name" value="Glyco_hydro_3_N"/>
</dbReference>